<dbReference type="GO" id="GO:0005041">
    <property type="term" value="F:low-density lipoprotein particle receptor activity"/>
    <property type="evidence" value="ECO:0007669"/>
    <property type="project" value="TreeGrafter"/>
</dbReference>
<dbReference type="GO" id="GO:0006897">
    <property type="term" value="P:endocytosis"/>
    <property type="evidence" value="ECO:0007669"/>
    <property type="project" value="UniProtKB-KW"/>
</dbReference>
<evidence type="ECO:0000256" key="3">
    <source>
        <dbReference type="ARBA" id="ARBA00022583"/>
    </source>
</evidence>
<organism evidence="18 19">
    <name type="scientific">Crotalus adamanteus</name>
    <name type="common">Eastern diamondback rattlesnake</name>
    <dbReference type="NCBI Taxonomy" id="8729"/>
    <lineage>
        <taxon>Eukaryota</taxon>
        <taxon>Metazoa</taxon>
        <taxon>Chordata</taxon>
        <taxon>Craniata</taxon>
        <taxon>Vertebrata</taxon>
        <taxon>Euteleostomi</taxon>
        <taxon>Lepidosauria</taxon>
        <taxon>Squamata</taxon>
        <taxon>Bifurcata</taxon>
        <taxon>Unidentata</taxon>
        <taxon>Episquamata</taxon>
        <taxon>Toxicofera</taxon>
        <taxon>Serpentes</taxon>
        <taxon>Colubroidea</taxon>
        <taxon>Viperidae</taxon>
        <taxon>Crotalinae</taxon>
        <taxon>Crotalus</taxon>
    </lineage>
</organism>
<proteinExistence type="inferred from homology"/>
<feature type="compositionally biased region" description="Polar residues" evidence="15">
    <location>
        <begin position="822"/>
        <end position="835"/>
    </location>
</feature>
<dbReference type="PROSITE" id="PS50068">
    <property type="entry name" value="LDLRA_2"/>
    <property type="match status" value="3"/>
</dbReference>
<dbReference type="InterPro" id="IPR035914">
    <property type="entry name" value="Sperma_CUB_dom_sf"/>
</dbReference>
<evidence type="ECO:0000256" key="9">
    <source>
        <dbReference type="ARBA" id="ARBA00023157"/>
    </source>
</evidence>
<keyword evidence="11" id="KW-0325">Glycoprotein</keyword>
<feature type="compositionally biased region" description="Basic and acidic residues" evidence="15">
    <location>
        <begin position="90"/>
        <end position="101"/>
    </location>
</feature>
<feature type="region of interest" description="Disordered" evidence="15">
    <location>
        <begin position="128"/>
        <end position="216"/>
    </location>
</feature>
<dbReference type="Pfam" id="PF00431">
    <property type="entry name" value="CUB"/>
    <property type="match status" value="2"/>
</dbReference>
<reference evidence="18 19" key="1">
    <citation type="journal article" date="2024" name="Proc. Natl. Acad. Sci. U.S.A.">
        <title>The genetic regulatory architecture and epigenomic basis for age-related changes in rattlesnake venom.</title>
        <authorList>
            <person name="Hogan M.P."/>
            <person name="Holding M.L."/>
            <person name="Nystrom G.S."/>
            <person name="Colston T.J."/>
            <person name="Bartlett D.A."/>
            <person name="Mason A.J."/>
            <person name="Ellsworth S.A."/>
            <person name="Rautsaw R.M."/>
            <person name="Lawrence K.C."/>
            <person name="Strickland J.L."/>
            <person name="He B."/>
            <person name="Fraser P."/>
            <person name="Margres M.J."/>
            <person name="Gilbert D.M."/>
            <person name="Gibbs H.L."/>
            <person name="Parkinson C.L."/>
            <person name="Rokyta D.R."/>
        </authorList>
    </citation>
    <scope>NUCLEOTIDE SEQUENCE [LARGE SCALE GENOMIC DNA]</scope>
    <source>
        <strain evidence="18">DRR0105</strain>
    </source>
</reference>
<protein>
    <submittedName>
        <fullName evidence="18">Low-density lipoprotein receptor-related protein 10</fullName>
    </submittedName>
</protein>
<dbReference type="EMBL" id="JAOTOJ010000008">
    <property type="protein sequence ID" value="KAK9398212.1"/>
    <property type="molecule type" value="Genomic_DNA"/>
</dbReference>
<evidence type="ECO:0000256" key="2">
    <source>
        <dbReference type="ARBA" id="ARBA00009939"/>
    </source>
</evidence>
<evidence type="ECO:0000256" key="6">
    <source>
        <dbReference type="ARBA" id="ARBA00022737"/>
    </source>
</evidence>
<dbReference type="PANTHER" id="PTHR24270:SF17">
    <property type="entry name" value="LOW-DENSITY LIPOPROTEIN RECEPTOR-RELATED PROTEIN 10"/>
    <property type="match status" value="1"/>
</dbReference>
<feature type="compositionally biased region" description="Low complexity" evidence="15">
    <location>
        <begin position="768"/>
        <end position="789"/>
    </location>
</feature>
<dbReference type="CDD" id="cd00112">
    <property type="entry name" value="LDLa"/>
    <property type="match status" value="2"/>
</dbReference>
<keyword evidence="7 16" id="KW-1133">Transmembrane helix</keyword>
<keyword evidence="10" id="KW-0168">Coated pit</keyword>
<dbReference type="Proteomes" id="UP001474421">
    <property type="component" value="Unassembled WGS sequence"/>
</dbReference>
<evidence type="ECO:0000259" key="17">
    <source>
        <dbReference type="PROSITE" id="PS01180"/>
    </source>
</evidence>
<evidence type="ECO:0000256" key="15">
    <source>
        <dbReference type="SAM" id="MobiDB-lite"/>
    </source>
</evidence>
<sequence>MLKGFEQRVRRKLVAASTPLSFPRWARSLVRSPSYYSFPPRAGGGRSLPFNPESRAPPSPEDPFWLHPPQKPHSHDTRDTHTHPALPSLKRADRGWGKEAKQAPLRPRPPFRSRDARIEGGVECVCERKRGMGPAGGRGGVTDKVAKARKRPEGNKKVSKQRRREGEPEEAFPPPLASRTSSAQRSRRTRGEGDRQLRWASERPAEAEAERAGAGGSGGSRLLLLLLRRDPLEEQRRERETILPSSSRGAMGPQQPLRAKSRGPPCLVLVGLLLGVIQAVESNPSRTAVCPGYPDVRREPQGQISSPSSRVMTSSSCTWVIVGGPDDIIYIGFQQFFLSCGPELLIIRAANQPSRKMCGYTAPEPFRIKGGNVTLTYSWKFWSRNGFQLKYERESRTQPVVSCNRTLDDFYGVIYSPAFGSYSHLGAAHCQWVLDAHDSRPLTIRFTVLNLDIGDSLRVYDGSPNGPLRPRLLRNLDYTSNNKIVLVDSPSSQAWVVYQAVPGTEGRGFNATYHVQGFCVPWDFPCGGDSGEGATCYTTAERCDGNWDCANGADEDGCHGCPPGKYPCGGRGIGGAVCYSPADRCNYQTFCADAADERHCYTCQPGNFRCRDGRCIYESWVCDGQADCVDTTDEADCSYILPRKVVTAAIIGSLVCGLLLVIALGCTCRLYALRSHEFGVLAPMSRMEAQMVQRQAPPSYGQLIARGVIPPVEGFPIEHPSQNSVLGNLRSLLHLFRRDPASPPGARGVRRPRQSRFIRRLTRRMRRLGLLPPSASSTTTATATSSTPDDSGEPSRGDGDASSQLLEDQPSPLPVKIPPTPAESTSDPHVSNPTPRFTGVMRSLRVRLFSPTPTCSAEAGEHLLNPSPFPDEEDEVLLVPLTDPQLEDLHAAENWDADDEPLLT</sequence>
<dbReference type="SUPFAM" id="SSF57424">
    <property type="entry name" value="LDL receptor-like module"/>
    <property type="match status" value="2"/>
</dbReference>
<evidence type="ECO:0000256" key="7">
    <source>
        <dbReference type="ARBA" id="ARBA00022989"/>
    </source>
</evidence>
<evidence type="ECO:0000256" key="5">
    <source>
        <dbReference type="ARBA" id="ARBA00022729"/>
    </source>
</evidence>
<dbReference type="InterPro" id="IPR036055">
    <property type="entry name" value="LDL_receptor-like_sf"/>
</dbReference>
<dbReference type="PROSITE" id="PS01180">
    <property type="entry name" value="CUB"/>
    <property type="match status" value="2"/>
</dbReference>
<feature type="disulfide bond" evidence="13">
    <location>
        <begin position="403"/>
        <end position="430"/>
    </location>
</feature>
<keyword evidence="6" id="KW-0677">Repeat</keyword>
<feature type="disulfide bond" evidence="14">
    <location>
        <begin position="585"/>
        <end position="600"/>
    </location>
</feature>
<name>A0AAW1B8H3_CROAD</name>
<feature type="disulfide bond" evidence="14">
    <location>
        <begin position="610"/>
        <end position="628"/>
    </location>
</feature>
<comment type="subcellular location">
    <subcellularLocation>
        <location evidence="12">Membrane</location>
        <location evidence="12">Coated pit</location>
    </subcellularLocation>
    <subcellularLocation>
        <location evidence="1">Membrane</location>
        <topology evidence="1">Single-pass membrane protein</topology>
    </subcellularLocation>
</comment>
<feature type="region of interest" description="Disordered" evidence="15">
    <location>
        <begin position="40"/>
        <end position="114"/>
    </location>
</feature>
<evidence type="ECO:0000256" key="16">
    <source>
        <dbReference type="SAM" id="Phobius"/>
    </source>
</evidence>
<keyword evidence="18" id="KW-0675">Receptor</keyword>
<dbReference type="Gene3D" id="4.10.400.10">
    <property type="entry name" value="Low-density Lipoprotein Receptor"/>
    <property type="match status" value="3"/>
</dbReference>
<evidence type="ECO:0000256" key="8">
    <source>
        <dbReference type="ARBA" id="ARBA00023136"/>
    </source>
</evidence>
<keyword evidence="3" id="KW-0254">Endocytosis</keyword>
<dbReference type="GO" id="GO:0005905">
    <property type="term" value="C:clathrin-coated pit"/>
    <property type="evidence" value="ECO:0007669"/>
    <property type="project" value="UniProtKB-KW"/>
</dbReference>
<feature type="disulfide bond" evidence="14">
    <location>
        <begin position="622"/>
        <end position="637"/>
    </location>
</feature>
<dbReference type="SUPFAM" id="SSF49854">
    <property type="entry name" value="Spermadhesin, CUB domain"/>
    <property type="match status" value="2"/>
</dbReference>
<feature type="region of interest" description="Disordered" evidence="15">
    <location>
        <begin position="234"/>
        <end position="260"/>
    </location>
</feature>
<comment type="caution">
    <text evidence="14">Lacks conserved residue(s) required for the propagation of feature annotation.</text>
</comment>
<feature type="compositionally biased region" description="Basic and acidic residues" evidence="15">
    <location>
        <begin position="189"/>
        <end position="211"/>
    </location>
</feature>
<dbReference type="SMART" id="SM00192">
    <property type="entry name" value="LDLa"/>
    <property type="match status" value="3"/>
</dbReference>
<dbReference type="CDD" id="cd00041">
    <property type="entry name" value="CUB"/>
    <property type="match status" value="2"/>
</dbReference>
<dbReference type="PRINTS" id="PR00261">
    <property type="entry name" value="LDLRECEPTOR"/>
</dbReference>
<dbReference type="AlphaFoldDB" id="A0AAW1B8H3"/>
<evidence type="ECO:0000256" key="10">
    <source>
        <dbReference type="ARBA" id="ARBA00023176"/>
    </source>
</evidence>
<feature type="domain" description="CUB" evidence="17">
    <location>
        <begin position="403"/>
        <end position="516"/>
    </location>
</feature>
<keyword evidence="18" id="KW-0449">Lipoprotein</keyword>
<keyword evidence="4 16" id="KW-0812">Transmembrane</keyword>
<dbReference type="SMART" id="SM00042">
    <property type="entry name" value="CUB"/>
    <property type="match status" value="2"/>
</dbReference>
<keyword evidence="9 14" id="KW-1015">Disulfide bond</keyword>
<keyword evidence="5" id="KW-0732">Signal</keyword>
<dbReference type="InterPro" id="IPR002172">
    <property type="entry name" value="LDrepeatLR_classA_rpt"/>
</dbReference>
<feature type="domain" description="CUB" evidence="17">
    <location>
        <begin position="290"/>
        <end position="394"/>
    </location>
</feature>
<dbReference type="InterPro" id="IPR000859">
    <property type="entry name" value="CUB_dom"/>
</dbReference>
<comment type="caution">
    <text evidence="18">The sequence shown here is derived from an EMBL/GenBank/DDBJ whole genome shotgun (WGS) entry which is preliminary data.</text>
</comment>
<feature type="compositionally biased region" description="Pro residues" evidence="15">
    <location>
        <begin position="811"/>
        <end position="821"/>
    </location>
</feature>
<feature type="disulfide bond" evidence="13">
    <location>
        <begin position="290"/>
        <end position="317"/>
    </location>
</feature>
<evidence type="ECO:0000256" key="1">
    <source>
        <dbReference type="ARBA" id="ARBA00004167"/>
    </source>
</evidence>
<dbReference type="InterPro" id="IPR023415">
    <property type="entry name" value="LDLR_class-A_CS"/>
</dbReference>
<feature type="disulfide bond" evidence="14">
    <location>
        <begin position="603"/>
        <end position="615"/>
    </location>
</feature>
<accession>A0AAW1B8H3</accession>
<feature type="disulfide bond" evidence="14">
    <location>
        <begin position="543"/>
        <end position="558"/>
    </location>
</feature>
<gene>
    <name evidence="18" type="ORF">NXF25_021573</name>
</gene>
<evidence type="ECO:0000256" key="11">
    <source>
        <dbReference type="ARBA" id="ARBA00023180"/>
    </source>
</evidence>
<evidence type="ECO:0000313" key="18">
    <source>
        <dbReference type="EMBL" id="KAK9398212.1"/>
    </source>
</evidence>
<evidence type="ECO:0000256" key="14">
    <source>
        <dbReference type="PROSITE-ProRule" id="PRU00124"/>
    </source>
</evidence>
<feature type="transmembrane region" description="Helical" evidence="16">
    <location>
        <begin position="645"/>
        <end position="666"/>
    </location>
</feature>
<feature type="region of interest" description="Disordered" evidence="15">
    <location>
        <begin position="739"/>
        <end position="837"/>
    </location>
</feature>
<keyword evidence="8 16" id="KW-0472">Membrane</keyword>
<comment type="similarity">
    <text evidence="2">Belongs to the LDLR family.</text>
</comment>
<keyword evidence="19" id="KW-1185">Reference proteome</keyword>
<evidence type="ECO:0000256" key="12">
    <source>
        <dbReference type="ARBA" id="ARBA00037878"/>
    </source>
</evidence>
<dbReference type="PANTHER" id="PTHR24270">
    <property type="entry name" value="LOW-DENSITY LIPOPROTEIN RECEPTOR-RELATED"/>
    <property type="match status" value="1"/>
</dbReference>
<feature type="compositionally biased region" description="Basic residues" evidence="15">
    <location>
        <begin position="748"/>
        <end position="767"/>
    </location>
</feature>
<evidence type="ECO:0000256" key="4">
    <source>
        <dbReference type="ARBA" id="ARBA00022692"/>
    </source>
</evidence>
<evidence type="ECO:0000313" key="19">
    <source>
        <dbReference type="Proteomes" id="UP001474421"/>
    </source>
</evidence>
<feature type="compositionally biased region" description="Basic and acidic residues" evidence="15">
    <location>
        <begin position="73"/>
        <end position="82"/>
    </location>
</feature>
<dbReference type="Pfam" id="PF00057">
    <property type="entry name" value="Ldl_recept_a"/>
    <property type="match status" value="1"/>
</dbReference>
<dbReference type="Gene3D" id="2.60.120.290">
    <property type="entry name" value="Spermadhesin, CUB domain"/>
    <property type="match status" value="2"/>
</dbReference>
<dbReference type="PROSITE" id="PS01209">
    <property type="entry name" value="LDLRA_1"/>
    <property type="match status" value="1"/>
</dbReference>
<dbReference type="GO" id="GO:0005886">
    <property type="term" value="C:plasma membrane"/>
    <property type="evidence" value="ECO:0007669"/>
    <property type="project" value="TreeGrafter"/>
</dbReference>
<evidence type="ECO:0000256" key="13">
    <source>
        <dbReference type="PROSITE-ProRule" id="PRU00059"/>
    </source>
</evidence>
<dbReference type="FunFam" id="4.10.400.10:FF:000034">
    <property type="entry name" value="Low-density lipoprotein receptor-related protein 2"/>
    <property type="match status" value="1"/>
</dbReference>
<dbReference type="InterPro" id="IPR050685">
    <property type="entry name" value="LDLR"/>
</dbReference>